<dbReference type="OrthoDB" id="9812068at2"/>
<dbReference type="Pfam" id="PF17820">
    <property type="entry name" value="PDZ_6"/>
    <property type="match status" value="1"/>
</dbReference>
<dbReference type="EMBL" id="LBHU01000002">
    <property type="protein sequence ID" value="KLI63775.1"/>
    <property type="molecule type" value="Genomic_DNA"/>
</dbReference>
<comment type="caution">
    <text evidence="3">The sequence shown here is derived from an EMBL/GenBank/DDBJ whole genome shotgun (WGS) entry which is preliminary data.</text>
</comment>
<gene>
    <name evidence="3" type="ORF">AAV99_08645</name>
</gene>
<dbReference type="InterPro" id="IPR036034">
    <property type="entry name" value="PDZ_sf"/>
</dbReference>
<feature type="domain" description="PDZ" evidence="2">
    <location>
        <begin position="118"/>
        <end position="148"/>
    </location>
</feature>
<protein>
    <recommendedName>
        <fullName evidence="2">PDZ domain-containing protein</fullName>
    </recommendedName>
</protein>
<dbReference type="SUPFAM" id="SSF52096">
    <property type="entry name" value="ClpP/crotonase"/>
    <property type="match status" value="1"/>
</dbReference>
<dbReference type="SUPFAM" id="SSF50156">
    <property type="entry name" value="PDZ domain-like"/>
    <property type="match status" value="1"/>
</dbReference>
<dbReference type="AlphaFoldDB" id="A0A0H0XTY3"/>
<evidence type="ECO:0000313" key="4">
    <source>
        <dbReference type="Proteomes" id="UP000053455"/>
    </source>
</evidence>
<dbReference type="Proteomes" id="UP000053455">
    <property type="component" value="Unassembled WGS sequence"/>
</dbReference>
<feature type="signal peptide" evidence="1">
    <location>
        <begin position="1"/>
        <end position="20"/>
    </location>
</feature>
<dbReference type="InterPro" id="IPR041489">
    <property type="entry name" value="PDZ_6"/>
</dbReference>
<organism evidence="3 4">
    <name type="scientific">Aurantiacibacter marinus</name>
    <dbReference type="NCBI Taxonomy" id="874156"/>
    <lineage>
        <taxon>Bacteria</taxon>
        <taxon>Pseudomonadati</taxon>
        <taxon>Pseudomonadota</taxon>
        <taxon>Alphaproteobacteria</taxon>
        <taxon>Sphingomonadales</taxon>
        <taxon>Erythrobacteraceae</taxon>
        <taxon>Aurantiacibacter</taxon>
    </lineage>
</organism>
<reference evidence="3 4" key="1">
    <citation type="submission" date="2015-04" db="EMBL/GenBank/DDBJ databases">
        <title>The draft genome sequence of Erythrobacter marinus HWDM-33.</title>
        <authorList>
            <person name="Zhuang L."/>
            <person name="Liu Y."/>
            <person name="Shao Z."/>
        </authorList>
    </citation>
    <scope>NUCLEOTIDE SEQUENCE [LARGE SCALE GENOMIC DNA]</scope>
    <source>
        <strain evidence="3 4">HWDM-33</strain>
    </source>
</reference>
<keyword evidence="1" id="KW-0732">Signal</keyword>
<accession>A0A0H0XTY3</accession>
<dbReference type="PATRIC" id="fig|874156.12.peg.1776"/>
<proteinExistence type="predicted"/>
<feature type="chain" id="PRO_5002589135" description="PDZ domain-containing protein" evidence="1">
    <location>
        <begin position="21"/>
        <end position="386"/>
    </location>
</feature>
<sequence>MKFLRILAPLLLLLPTPLLAQTTSADYQEDAQQLIEMVQQAYAYPERFEGGQIPVNAVLQAQADAVGDSSSLLHFAENLLLILRDHHAITGSSASDSWAVVPSYADLWIIYRDGEYLVDAVRSASPAEQAGILPGARLTEVGGVPIAQAVDAFWNDLGDDTRDAESKAFAARVLVAGRRDRPRILGLEGAGRDVSIELPNLYQGQQAGSEPVTVTREGNTLQVRFNDSLGNNGTIAAFDSAMEQTGDAERVLLDLTDTPSGGNTVVARGIMGWFVDQPSPYQIHTLPAEQRQTGIARQWAEYIVPREGKNFDGHVTVRVGRWTGSMGEGLAIGLQAQGAELEGHAMAGLLGAVYDLTTSNTGFLIKLPVERLYTVGGVPREDVTVP</sequence>
<name>A0A0H0XTY3_9SPHN</name>
<evidence type="ECO:0000313" key="3">
    <source>
        <dbReference type="EMBL" id="KLI63775.1"/>
    </source>
</evidence>
<dbReference type="Gene3D" id="2.30.42.10">
    <property type="match status" value="1"/>
</dbReference>
<dbReference type="STRING" id="874156.GCA_001021555_01589"/>
<evidence type="ECO:0000256" key="1">
    <source>
        <dbReference type="SAM" id="SignalP"/>
    </source>
</evidence>
<dbReference type="InterPro" id="IPR029045">
    <property type="entry name" value="ClpP/crotonase-like_dom_sf"/>
</dbReference>
<dbReference type="Gene3D" id="3.90.226.10">
    <property type="entry name" value="2-enoyl-CoA Hydratase, Chain A, domain 1"/>
    <property type="match status" value="1"/>
</dbReference>
<dbReference type="RefSeq" id="WP_047093589.1">
    <property type="nucleotide sequence ID" value="NZ_LBHU01000002.1"/>
</dbReference>
<keyword evidence="4" id="KW-1185">Reference proteome</keyword>
<evidence type="ECO:0000259" key="2">
    <source>
        <dbReference type="Pfam" id="PF17820"/>
    </source>
</evidence>